<dbReference type="InterPro" id="IPR041233">
    <property type="entry name" value="Melibiase_C"/>
</dbReference>
<dbReference type="InterPro" id="IPR013780">
    <property type="entry name" value="Glyco_hydro_b"/>
</dbReference>
<dbReference type="SUPFAM" id="SSF51445">
    <property type="entry name" value="(Trans)glycosidases"/>
    <property type="match status" value="1"/>
</dbReference>
<evidence type="ECO:0000256" key="1">
    <source>
        <dbReference type="ARBA" id="ARBA00009743"/>
    </source>
</evidence>
<comment type="similarity">
    <text evidence="1">Belongs to the glycosyl hydrolase 27 family.</text>
</comment>
<dbReference type="Proteomes" id="UP000261166">
    <property type="component" value="Unassembled WGS sequence"/>
</dbReference>
<reference evidence="6 7" key="1">
    <citation type="submission" date="2018-08" db="EMBL/GenBank/DDBJ databases">
        <title>A genome reference for cultivated species of the human gut microbiota.</title>
        <authorList>
            <person name="Zou Y."/>
            <person name="Xue W."/>
            <person name="Luo G."/>
        </authorList>
    </citation>
    <scope>NUCLEOTIDE SEQUENCE [LARGE SCALE GENOMIC DNA]</scope>
    <source>
        <strain evidence="6 7">AF26-4BH</strain>
    </source>
</reference>
<dbReference type="Gene3D" id="3.20.20.70">
    <property type="entry name" value="Aldolase class I"/>
    <property type="match status" value="1"/>
</dbReference>
<sequence>MVYNRGNDKINICLDQESGTYSLELQGGALKDMCAAVRLKDGRLLKTTDLWKHEISETQSDEEPGRCRKVCFLHSGGQEWRLVQEFCIYADFLTVSAALLGSRETQSNYIAPLCPGEEGKLDMEGDIRFLSAPFDNDKWAKFVDYPIQHARMSYEFTALHEENSEAGLVLGSVDHDHWKTGFLAETEEGSGITGIRAVCGAATEDTRDLNGIAHGYVHGMNIKSARIFVGYFDSIQEGLKTYGACNAAIRPALPWKGPAPFGWNSFAALMPLISFEKYKEASDFMKSIQDTFHDADGTQYIDYDAGWERFTNKMQETVEYAGANNQKAGAYFCPFIVLEPWFDKEVPGTGGNYLYRDLMLRDEHGEVLPPVDGLYSLDATHPGVLEYMEYVTGKLIQWGYRLVKTDFTGHGCREGVFYNKDITTGVEAYNYGMSHFVRCLSEERAGYPILISLSIAPIMPHGYGHARRISCDSFGSLDQSAYLNNCITYLWWMNDCLYRFNDPDHIVTYKTYDKHTTTPEEGITRMNTGVICGGLMLASDDYGIPAARERSRRVLTNEEVNAVARKGGAFRPVSGARGEFAADVFMRQEEDAVLVGVFNYSLSDERHMEIPLEKLGLSAGERYIIRDLWSRQETEADGGVIRVSLIPAQSTILRITKG</sequence>
<evidence type="ECO:0000313" key="6">
    <source>
        <dbReference type="EMBL" id="RGE68510.1"/>
    </source>
</evidence>
<dbReference type="InterPro" id="IPR002241">
    <property type="entry name" value="Glyco_hydro_27"/>
</dbReference>
<dbReference type="InterPro" id="IPR017853">
    <property type="entry name" value="GH"/>
</dbReference>
<protein>
    <recommendedName>
        <fullName evidence="5">Alpha galactosidase C-terminal domain-containing protein</fullName>
    </recommendedName>
</protein>
<keyword evidence="3" id="KW-0378">Hydrolase</keyword>
<dbReference type="EMBL" id="QVLU01000020">
    <property type="protein sequence ID" value="RGE68510.1"/>
    <property type="molecule type" value="Genomic_DNA"/>
</dbReference>
<dbReference type="RefSeq" id="WP_021634188.1">
    <property type="nucleotide sequence ID" value="NZ_CANNOQ010000040.1"/>
</dbReference>
<dbReference type="Pfam" id="PF17801">
    <property type="entry name" value="Melibiase_C"/>
    <property type="match status" value="1"/>
</dbReference>
<dbReference type="Gene3D" id="2.60.40.1180">
    <property type="entry name" value="Golgi alpha-mannosidase II"/>
    <property type="match status" value="1"/>
</dbReference>
<proteinExistence type="inferred from homology"/>
<evidence type="ECO:0000256" key="3">
    <source>
        <dbReference type="ARBA" id="ARBA00022801"/>
    </source>
</evidence>
<accession>A0A3E3IN62</accession>
<keyword evidence="4" id="KW-0326">Glycosidase</keyword>
<dbReference type="GO" id="GO:0005975">
    <property type="term" value="P:carbohydrate metabolic process"/>
    <property type="evidence" value="ECO:0007669"/>
    <property type="project" value="InterPro"/>
</dbReference>
<organism evidence="6 7">
    <name type="scientific">Eisenbergiella massiliensis</name>
    <dbReference type="NCBI Taxonomy" id="1720294"/>
    <lineage>
        <taxon>Bacteria</taxon>
        <taxon>Bacillati</taxon>
        <taxon>Bacillota</taxon>
        <taxon>Clostridia</taxon>
        <taxon>Lachnospirales</taxon>
        <taxon>Lachnospiraceae</taxon>
        <taxon>Eisenbergiella</taxon>
    </lineage>
</organism>
<dbReference type="InterPro" id="IPR013785">
    <property type="entry name" value="Aldolase_TIM"/>
</dbReference>
<dbReference type="GO" id="GO:0004553">
    <property type="term" value="F:hydrolase activity, hydrolyzing O-glycosyl compounds"/>
    <property type="evidence" value="ECO:0007669"/>
    <property type="project" value="InterPro"/>
</dbReference>
<evidence type="ECO:0000259" key="5">
    <source>
        <dbReference type="Pfam" id="PF17801"/>
    </source>
</evidence>
<evidence type="ECO:0000256" key="2">
    <source>
        <dbReference type="ARBA" id="ARBA00022729"/>
    </source>
</evidence>
<comment type="caution">
    <text evidence="6">The sequence shown here is derived from an EMBL/GenBank/DDBJ whole genome shotgun (WGS) entry which is preliminary data.</text>
</comment>
<evidence type="ECO:0000256" key="4">
    <source>
        <dbReference type="ARBA" id="ARBA00023295"/>
    </source>
</evidence>
<dbReference type="AlphaFoldDB" id="A0A3E3IN62"/>
<feature type="domain" description="Alpha galactosidase C-terminal" evidence="5">
    <location>
        <begin position="582"/>
        <end position="655"/>
    </location>
</feature>
<dbReference type="SUPFAM" id="SSF51011">
    <property type="entry name" value="Glycosyl hydrolase domain"/>
    <property type="match status" value="1"/>
</dbReference>
<dbReference type="OrthoDB" id="1031955at2"/>
<dbReference type="PANTHER" id="PTHR11452:SF75">
    <property type="entry name" value="ALPHA-GALACTOSIDASE MEL1"/>
    <property type="match status" value="1"/>
</dbReference>
<gene>
    <name evidence="6" type="ORF">DWY69_20000</name>
</gene>
<dbReference type="PANTHER" id="PTHR11452">
    <property type="entry name" value="ALPHA-GALACTOSIDASE/ALPHA-N-ACETYLGALACTOSAMINIDASE"/>
    <property type="match status" value="1"/>
</dbReference>
<keyword evidence="2" id="KW-0732">Signal</keyword>
<name>A0A3E3IN62_9FIRM</name>
<evidence type="ECO:0000313" key="7">
    <source>
        <dbReference type="Proteomes" id="UP000261166"/>
    </source>
</evidence>